<protein>
    <submittedName>
        <fullName evidence="2">Uncharacterized protein</fullName>
    </submittedName>
</protein>
<reference evidence="2 3" key="1">
    <citation type="journal article" date="2021" name="BMC Biol.">
        <title>Horizontally acquired antibacterial genes associated with adaptive radiation of ladybird beetles.</title>
        <authorList>
            <person name="Li H.S."/>
            <person name="Tang X.F."/>
            <person name="Huang Y.H."/>
            <person name="Xu Z.Y."/>
            <person name="Chen M.L."/>
            <person name="Du X.Y."/>
            <person name="Qiu B.Y."/>
            <person name="Chen P.T."/>
            <person name="Zhang W."/>
            <person name="Slipinski A."/>
            <person name="Escalona H.E."/>
            <person name="Waterhouse R.M."/>
            <person name="Zwick A."/>
            <person name="Pang H."/>
        </authorList>
    </citation>
    <scope>NUCLEOTIDE SEQUENCE [LARGE SCALE GENOMIC DNA]</scope>
    <source>
        <strain evidence="2">SYSU2018</strain>
    </source>
</reference>
<evidence type="ECO:0000256" key="1">
    <source>
        <dbReference type="SAM" id="MobiDB-lite"/>
    </source>
</evidence>
<organism evidence="2 3">
    <name type="scientific">Cryptolaemus montrouzieri</name>
    <dbReference type="NCBI Taxonomy" id="559131"/>
    <lineage>
        <taxon>Eukaryota</taxon>
        <taxon>Metazoa</taxon>
        <taxon>Ecdysozoa</taxon>
        <taxon>Arthropoda</taxon>
        <taxon>Hexapoda</taxon>
        <taxon>Insecta</taxon>
        <taxon>Pterygota</taxon>
        <taxon>Neoptera</taxon>
        <taxon>Endopterygota</taxon>
        <taxon>Coleoptera</taxon>
        <taxon>Polyphaga</taxon>
        <taxon>Cucujiformia</taxon>
        <taxon>Coccinelloidea</taxon>
        <taxon>Coccinellidae</taxon>
        <taxon>Scymninae</taxon>
        <taxon>Scymnini</taxon>
        <taxon>Cryptolaemus</taxon>
    </lineage>
</organism>
<feature type="compositionally biased region" description="Acidic residues" evidence="1">
    <location>
        <begin position="213"/>
        <end position="227"/>
    </location>
</feature>
<keyword evidence="3" id="KW-1185">Reference proteome</keyword>
<comment type="caution">
    <text evidence="2">The sequence shown here is derived from an EMBL/GenBank/DDBJ whole genome shotgun (WGS) entry which is preliminary data.</text>
</comment>
<evidence type="ECO:0000313" key="2">
    <source>
        <dbReference type="EMBL" id="KAL3265800.1"/>
    </source>
</evidence>
<feature type="compositionally biased region" description="Basic and acidic residues" evidence="1">
    <location>
        <begin position="236"/>
        <end position="248"/>
    </location>
</feature>
<dbReference type="PANTHER" id="PTHR33480">
    <property type="entry name" value="SET DOMAIN-CONTAINING PROTEIN-RELATED"/>
    <property type="match status" value="1"/>
</dbReference>
<feature type="compositionally biased region" description="Basic residues" evidence="1">
    <location>
        <begin position="249"/>
        <end position="265"/>
    </location>
</feature>
<proteinExistence type="predicted"/>
<accession>A0ABD2MHI7</accession>
<dbReference type="PANTHER" id="PTHR33480:SF5">
    <property type="entry name" value="SI:DKEY-51D8.9"/>
    <property type="match status" value="1"/>
</dbReference>
<feature type="region of interest" description="Disordered" evidence="1">
    <location>
        <begin position="210"/>
        <end position="265"/>
    </location>
</feature>
<dbReference type="EMBL" id="JABFTP020000001">
    <property type="protein sequence ID" value="KAL3265800.1"/>
    <property type="molecule type" value="Genomic_DNA"/>
</dbReference>
<dbReference type="AlphaFoldDB" id="A0ABD2MHI7"/>
<dbReference type="Proteomes" id="UP001516400">
    <property type="component" value="Unassembled WGS sequence"/>
</dbReference>
<name>A0ABD2MHI7_9CUCU</name>
<evidence type="ECO:0000313" key="3">
    <source>
        <dbReference type="Proteomes" id="UP001516400"/>
    </source>
</evidence>
<gene>
    <name evidence="2" type="ORF">HHI36_009998</name>
</gene>
<sequence length="265" mass="30109">MLVEATKAVSKYDSIKRTFASPTYAMNICNSLKQCCDIAIHMIIKSEPSVKNASCQADLKSMIHLLESNWRFDLSNQASSDLNMKKFNKITVVPLANDLKIFKDFLMKQANQAIKILNRNPTAACYRNLMETIYCRKEDNPDFQSSKVGYKVVSKYAASCGAKNPKALTCTKLRKHLATLTQLFNMNDNEIDQLARFMGHTVGVHKNSYRLPDDEDGVSEHSEDENDTAALVSERTLIDEVDRPEERKQKKAKQIVNKKRRVLIP</sequence>